<organism evidence="1 2">
    <name type="scientific">Trichonephila clavipes</name>
    <name type="common">Golden silk orbweaver</name>
    <name type="synonym">Nephila clavipes</name>
    <dbReference type="NCBI Taxonomy" id="2585209"/>
    <lineage>
        <taxon>Eukaryota</taxon>
        <taxon>Metazoa</taxon>
        <taxon>Ecdysozoa</taxon>
        <taxon>Arthropoda</taxon>
        <taxon>Chelicerata</taxon>
        <taxon>Arachnida</taxon>
        <taxon>Araneae</taxon>
        <taxon>Araneomorphae</taxon>
        <taxon>Entelegynae</taxon>
        <taxon>Araneoidea</taxon>
        <taxon>Nephilidae</taxon>
        <taxon>Trichonephila</taxon>
    </lineage>
</organism>
<dbReference type="AlphaFoldDB" id="A0A8X6WKC9"/>
<reference evidence="1" key="1">
    <citation type="submission" date="2020-08" db="EMBL/GenBank/DDBJ databases">
        <title>Multicomponent nature underlies the extraordinary mechanical properties of spider dragline silk.</title>
        <authorList>
            <person name="Kono N."/>
            <person name="Nakamura H."/>
            <person name="Mori M."/>
            <person name="Yoshida Y."/>
            <person name="Ohtoshi R."/>
            <person name="Malay A.D."/>
            <person name="Moran D.A.P."/>
            <person name="Tomita M."/>
            <person name="Numata K."/>
            <person name="Arakawa K."/>
        </authorList>
    </citation>
    <scope>NUCLEOTIDE SEQUENCE</scope>
</reference>
<evidence type="ECO:0000313" key="1">
    <source>
        <dbReference type="EMBL" id="GFY36757.1"/>
    </source>
</evidence>
<gene>
    <name evidence="1" type="ORF">TNCV_2567191</name>
</gene>
<accession>A0A8X6WKC9</accession>
<evidence type="ECO:0000313" key="2">
    <source>
        <dbReference type="Proteomes" id="UP000887159"/>
    </source>
</evidence>
<keyword evidence="2" id="KW-1185">Reference proteome</keyword>
<dbReference type="Proteomes" id="UP000887159">
    <property type="component" value="Unassembled WGS sequence"/>
</dbReference>
<proteinExistence type="predicted"/>
<comment type="caution">
    <text evidence="1">The sequence shown here is derived from an EMBL/GenBank/DDBJ whole genome shotgun (WGS) entry which is preliminary data.</text>
</comment>
<protein>
    <submittedName>
        <fullName evidence="1">Uncharacterized protein</fullName>
    </submittedName>
</protein>
<dbReference type="EMBL" id="BMAU01021438">
    <property type="protein sequence ID" value="GFY36757.1"/>
    <property type="molecule type" value="Genomic_DNA"/>
</dbReference>
<sequence length="102" mass="11740">MKDISSTHKMVANVVESSLRVLVPLKIRSEELLLQVKSVDAHRISIGLRERKIKLVIFLVTGCWTNILPGVAQEIKQGYWRRHSLDTLVKRQGRLRADTTFF</sequence>
<name>A0A8X6WKC9_TRICX</name>